<evidence type="ECO:0000256" key="1">
    <source>
        <dbReference type="SAM" id="MobiDB-lite"/>
    </source>
</evidence>
<dbReference type="Pfam" id="PF13921">
    <property type="entry name" value="Myb_DNA-bind_6"/>
    <property type="match status" value="1"/>
</dbReference>
<reference evidence="2" key="1">
    <citation type="journal article" date="2020" name="Stud. Mycol.">
        <title>101 Dothideomycetes genomes: a test case for predicting lifestyles and emergence of pathogens.</title>
        <authorList>
            <person name="Haridas S."/>
            <person name="Albert R."/>
            <person name="Binder M."/>
            <person name="Bloem J."/>
            <person name="Labutti K."/>
            <person name="Salamov A."/>
            <person name="Andreopoulos B."/>
            <person name="Baker S."/>
            <person name="Barry K."/>
            <person name="Bills G."/>
            <person name="Bluhm B."/>
            <person name="Cannon C."/>
            <person name="Castanera R."/>
            <person name="Culley D."/>
            <person name="Daum C."/>
            <person name="Ezra D."/>
            <person name="Gonzalez J."/>
            <person name="Henrissat B."/>
            <person name="Kuo A."/>
            <person name="Liang C."/>
            <person name="Lipzen A."/>
            <person name="Lutzoni F."/>
            <person name="Magnuson J."/>
            <person name="Mondo S."/>
            <person name="Nolan M."/>
            <person name="Ohm R."/>
            <person name="Pangilinan J."/>
            <person name="Park H.-J."/>
            <person name="Ramirez L."/>
            <person name="Alfaro M."/>
            <person name="Sun H."/>
            <person name="Tritt A."/>
            <person name="Yoshinaga Y."/>
            <person name="Zwiers L.-H."/>
            <person name="Turgeon B."/>
            <person name="Goodwin S."/>
            <person name="Spatafora J."/>
            <person name="Crous P."/>
            <person name="Grigoriev I."/>
        </authorList>
    </citation>
    <scope>NUCLEOTIDE SEQUENCE</scope>
    <source>
        <strain evidence="2">CBS 119925</strain>
    </source>
</reference>
<feature type="compositionally biased region" description="Polar residues" evidence="1">
    <location>
        <begin position="73"/>
        <end position="84"/>
    </location>
</feature>
<dbReference type="InterPro" id="IPR009057">
    <property type="entry name" value="Homeodomain-like_sf"/>
</dbReference>
<name>A0A6A6V3I8_9PLEO</name>
<feature type="region of interest" description="Disordered" evidence="1">
    <location>
        <begin position="58"/>
        <end position="137"/>
    </location>
</feature>
<proteinExistence type="predicted"/>
<dbReference type="AlphaFoldDB" id="A0A6A6V3I8"/>
<keyword evidence="3" id="KW-1185">Reference proteome</keyword>
<protein>
    <recommendedName>
        <fullName evidence="4">Myb-like domain-containing protein</fullName>
    </recommendedName>
</protein>
<dbReference type="Proteomes" id="UP000799440">
    <property type="component" value="Unassembled WGS sequence"/>
</dbReference>
<dbReference type="OrthoDB" id="2143914at2759"/>
<organism evidence="2 3">
    <name type="scientific">Sporormia fimetaria CBS 119925</name>
    <dbReference type="NCBI Taxonomy" id="1340428"/>
    <lineage>
        <taxon>Eukaryota</taxon>
        <taxon>Fungi</taxon>
        <taxon>Dikarya</taxon>
        <taxon>Ascomycota</taxon>
        <taxon>Pezizomycotina</taxon>
        <taxon>Dothideomycetes</taxon>
        <taxon>Pleosporomycetidae</taxon>
        <taxon>Pleosporales</taxon>
        <taxon>Sporormiaceae</taxon>
        <taxon>Sporormia</taxon>
    </lineage>
</organism>
<evidence type="ECO:0008006" key="4">
    <source>
        <dbReference type="Google" id="ProtNLM"/>
    </source>
</evidence>
<feature type="compositionally biased region" description="Basic and acidic residues" evidence="1">
    <location>
        <begin position="59"/>
        <end position="72"/>
    </location>
</feature>
<dbReference type="InterPro" id="IPR001005">
    <property type="entry name" value="SANT/Myb"/>
</dbReference>
<dbReference type="Gene3D" id="1.10.10.60">
    <property type="entry name" value="Homeodomain-like"/>
    <property type="match status" value="1"/>
</dbReference>
<dbReference type="SUPFAM" id="SSF46689">
    <property type="entry name" value="Homeodomain-like"/>
    <property type="match status" value="1"/>
</dbReference>
<feature type="compositionally biased region" description="Basic and acidic residues" evidence="1">
    <location>
        <begin position="109"/>
        <end position="118"/>
    </location>
</feature>
<sequence length="137" mass="15384">MATQMPKSESRCTQLLPGELLAPNFTLEDDELIVILREEKELTWKDIAEFLPDQTPLSVEDRYEKSLKDRPQDGTNVRSEVTSTHADENGRLPSIHELALPKPRSSSVKKSEQQEKHTSSPVDCLVDQGRGGVRACK</sequence>
<gene>
    <name evidence="2" type="ORF">M011DRAFT_479969</name>
</gene>
<evidence type="ECO:0000313" key="2">
    <source>
        <dbReference type="EMBL" id="KAF2744406.1"/>
    </source>
</evidence>
<accession>A0A6A6V3I8</accession>
<dbReference type="CDD" id="cd00167">
    <property type="entry name" value="SANT"/>
    <property type="match status" value="1"/>
</dbReference>
<dbReference type="EMBL" id="MU006589">
    <property type="protein sequence ID" value="KAF2744406.1"/>
    <property type="molecule type" value="Genomic_DNA"/>
</dbReference>
<evidence type="ECO:0000313" key="3">
    <source>
        <dbReference type="Proteomes" id="UP000799440"/>
    </source>
</evidence>